<sequence length="339" mass="38129">MTTIDTSAYTEATAKPEPRHVALSHLSVEVGHFYMEDLADGDERIRTQFRKVLPWLEATRTALAADLDGVVKPRLSTCFLIDDYFRTDTSPDEIVDRLLGIADEFGITIDYLAREAGCFEADRVPLAELTAAMLLPEPPVGTTGARPPVQDSGWLCNGERAPDTNSGNQAMMPVTDWEPPVEFGKRNHSIFLDVELWKDRTERVDGRLVERRQWSCPFLASVWQLLRLGALRYEGEPVAQPQRWTGDSWPKRWSDLPAVVQLTQNPAPFAAYRTTSILPQSYLGIEHAVRVILDHLDIDKSVTDKTVERALREGVRLPEQLSSRVSHIFVEAPVAGARW</sequence>
<evidence type="ECO:0000313" key="2">
    <source>
        <dbReference type="Proteomes" id="UP000239494"/>
    </source>
</evidence>
<organism evidence="1 2">
    <name type="scientific">Umezawaea tangerina</name>
    <dbReference type="NCBI Taxonomy" id="84725"/>
    <lineage>
        <taxon>Bacteria</taxon>
        <taxon>Bacillati</taxon>
        <taxon>Actinomycetota</taxon>
        <taxon>Actinomycetes</taxon>
        <taxon>Pseudonocardiales</taxon>
        <taxon>Pseudonocardiaceae</taxon>
        <taxon>Umezawaea</taxon>
    </lineage>
</organism>
<dbReference type="EMBL" id="PVTF01000009">
    <property type="protein sequence ID" value="PRY37820.1"/>
    <property type="molecule type" value="Genomic_DNA"/>
</dbReference>
<accession>A0A2T0SWQ6</accession>
<gene>
    <name evidence="1" type="ORF">CLV43_10940</name>
</gene>
<dbReference type="Proteomes" id="UP000239494">
    <property type="component" value="Unassembled WGS sequence"/>
</dbReference>
<dbReference type="AlphaFoldDB" id="A0A2T0SWQ6"/>
<keyword evidence="2" id="KW-1185">Reference proteome</keyword>
<protein>
    <submittedName>
        <fullName evidence="1">Uncharacterized protein</fullName>
    </submittedName>
</protein>
<dbReference type="InterPro" id="IPR049747">
    <property type="entry name" value="SCO2522-like"/>
</dbReference>
<dbReference type="RefSeq" id="WP_245887060.1">
    <property type="nucleotide sequence ID" value="NZ_PVTF01000009.1"/>
</dbReference>
<proteinExistence type="predicted"/>
<name>A0A2T0SWQ6_9PSEU</name>
<reference evidence="1 2" key="1">
    <citation type="submission" date="2018-03" db="EMBL/GenBank/DDBJ databases">
        <title>Genomic Encyclopedia of Archaeal and Bacterial Type Strains, Phase II (KMG-II): from individual species to whole genera.</title>
        <authorList>
            <person name="Goeker M."/>
        </authorList>
    </citation>
    <scope>NUCLEOTIDE SEQUENCE [LARGE SCALE GENOMIC DNA]</scope>
    <source>
        <strain evidence="1 2">DSM 44720</strain>
    </source>
</reference>
<evidence type="ECO:0000313" key="1">
    <source>
        <dbReference type="EMBL" id="PRY37820.1"/>
    </source>
</evidence>
<comment type="caution">
    <text evidence="1">The sequence shown here is derived from an EMBL/GenBank/DDBJ whole genome shotgun (WGS) entry which is preliminary data.</text>
</comment>
<dbReference type="NCBIfam" id="NF040566">
    <property type="entry name" value="SCO2522_fam"/>
    <property type="match status" value="1"/>
</dbReference>